<keyword evidence="5" id="KW-0325">Glycoprotein</keyword>
<evidence type="ECO:0000256" key="2">
    <source>
        <dbReference type="ARBA" id="ARBA00005679"/>
    </source>
</evidence>
<reference evidence="7" key="1">
    <citation type="journal article" date="2023" name="Insect Mol. Biol.">
        <title>Genome sequencing provides insights into the evolution of gene families encoding plant cell wall-degrading enzymes in longhorned beetles.</title>
        <authorList>
            <person name="Shin N.R."/>
            <person name="Okamura Y."/>
            <person name="Kirsch R."/>
            <person name="Pauchet Y."/>
        </authorList>
    </citation>
    <scope>NUCLEOTIDE SEQUENCE</scope>
    <source>
        <strain evidence="7">RBIC_L_NR</strain>
    </source>
</reference>
<comment type="subcellular location">
    <subcellularLocation>
        <location evidence="1">Secreted</location>
    </subcellularLocation>
</comment>
<sequence>MLLRYFYYSIGTYNDTISLLITAVTLSTDMWKSTFILLVFIVCLSSSTFITNHYAQIVPAFLVTQFGPAYKRIEDKIDIDLIPFGKATVANNSGTWNFTCQHGDGECYGNKIHACAIALYPVVTSTQFVLCAMASGNSSLDENLQNCAASTNITWTSIQECLSSGKANELLASNGDRTSAVEPKIAFIPTIVYNNVFSEPLENITLSYFLEVVEFLSEEIECKQCHFSGSNKVSSSEVFVSGLLFAIILQKLLF</sequence>
<dbReference type="Pfam" id="PF03227">
    <property type="entry name" value="GILT"/>
    <property type="match status" value="1"/>
</dbReference>
<keyword evidence="4" id="KW-0732">Signal</keyword>
<dbReference type="PANTHER" id="PTHR13234">
    <property type="entry name" value="GAMMA-INTERFERON INDUCIBLE LYSOSOMAL THIOL REDUCTASE GILT"/>
    <property type="match status" value="1"/>
</dbReference>
<evidence type="ECO:0000256" key="3">
    <source>
        <dbReference type="ARBA" id="ARBA00022525"/>
    </source>
</evidence>
<keyword evidence="8" id="KW-1185">Reference proteome</keyword>
<keyword evidence="6" id="KW-0812">Transmembrane</keyword>
<protein>
    <submittedName>
        <fullName evidence="7">Uncharacterized protein</fullName>
    </submittedName>
</protein>
<keyword evidence="6" id="KW-0472">Membrane</keyword>
<proteinExistence type="inferred from homology"/>
<gene>
    <name evidence="7" type="ORF">NQ314_004415</name>
</gene>
<comment type="similarity">
    <text evidence="2">Belongs to the GILT family.</text>
</comment>
<dbReference type="GO" id="GO:0005576">
    <property type="term" value="C:extracellular region"/>
    <property type="evidence" value="ECO:0007669"/>
    <property type="project" value="UniProtKB-SubCell"/>
</dbReference>
<dbReference type="PANTHER" id="PTHR13234:SF8">
    <property type="entry name" value="GAMMA-INTERFERON-INDUCIBLE LYSOSOMAL THIOL REDUCTASE"/>
    <property type="match status" value="1"/>
</dbReference>
<dbReference type="Proteomes" id="UP001162156">
    <property type="component" value="Unassembled WGS sequence"/>
</dbReference>
<dbReference type="GO" id="GO:0016671">
    <property type="term" value="F:oxidoreductase activity, acting on a sulfur group of donors, disulfide as acceptor"/>
    <property type="evidence" value="ECO:0007669"/>
    <property type="project" value="InterPro"/>
</dbReference>
<dbReference type="InterPro" id="IPR004911">
    <property type="entry name" value="Interferon-induced_GILT"/>
</dbReference>
<evidence type="ECO:0000313" key="7">
    <source>
        <dbReference type="EMBL" id="KAJ8965017.1"/>
    </source>
</evidence>
<evidence type="ECO:0000256" key="6">
    <source>
        <dbReference type="SAM" id="Phobius"/>
    </source>
</evidence>
<keyword evidence="3" id="KW-0964">Secreted</keyword>
<evidence type="ECO:0000256" key="5">
    <source>
        <dbReference type="ARBA" id="ARBA00023180"/>
    </source>
</evidence>
<evidence type="ECO:0000256" key="1">
    <source>
        <dbReference type="ARBA" id="ARBA00004613"/>
    </source>
</evidence>
<comment type="caution">
    <text evidence="7">The sequence shown here is derived from an EMBL/GenBank/DDBJ whole genome shotgun (WGS) entry which is preliminary data.</text>
</comment>
<evidence type="ECO:0000256" key="4">
    <source>
        <dbReference type="ARBA" id="ARBA00022729"/>
    </source>
</evidence>
<accession>A0AAV8ZJ06</accession>
<keyword evidence="6" id="KW-1133">Transmembrane helix</keyword>
<feature type="transmembrane region" description="Helical" evidence="6">
    <location>
        <begin position="35"/>
        <end position="55"/>
    </location>
</feature>
<organism evidence="7 8">
    <name type="scientific">Rhamnusium bicolor</name>
    <dbReference type="NCBI Taxonomy" id="1586634"/>
    <lineage>
        <taxon>Eukaryota</taxon>
        <taxon>Metazoa</taxon>
        <taxon>Ecdysozoa</taxon>
        <taxon>Arthropoda</taxon>
        <taxon>Hexapoda</taxon>
        <taxon>Insecta</taxon>
        <taxon>Pterygota</taxon>
        <taxon>Neoptera</taxon>
        <taxon>Endopterygota</taxon>
        <taxon>Coleoptera</taxon>
        <taxon>Polyphaga</taxon>
        <taxon>Cucujiformia</taxon>
        <taxon>Chrysomeloidea</taxon>
        <taxon>Cerambycidae</taxon>
        <taxon>Lepturinae</taxon>
        <taxon>Rhagiini</taxon>
        <taxon>Rhamnusium</taxon>
    </lineage>
</organism>
<name>A0AAV8ZJ06_9CUCU</name>
<dbReference type="AlphaFoldDB" id="A0AAV8ZJ06"/>
<dbReference type="EMBL" id="JANEYF010001281">
    <property type="protein sequence ID" value="KAJ8965017.1"/>
    <property type="molecule type" value="Genomic_DNA"/>
</dbReference>
<evidence type="ECO:0000313" key="8">
    <source>
        <dbReference type="Proteomes" id="UP001162156"/>
    </source>
</evidence>